<dbReference type="RefSeq" id="WP_124937720.1">
    <property type="nucleotide sequence ID" value="NZ_RJVQ01000005.1"/>
</dbReference>
<protein>
    <submittedName>
        <fullName evidence="3">DUF748 domain-containing protein</fullName>
    </submittedName>
</protein>
<accession>A0A3N9TER5</accession>
<dbReference type="OrthoDB" id="9757969at2"/>
<dbReference type="PANTHER" id="PTHR30441">
    <property type="entry name" value="DUF748 DOMAIN-CONTAINING PROTEIN"/>
    <property type="match status" value="1"/>
</dbReference>
<dbReference type="InterPro" id="IPR052894">
    <property type="entry name" value="AsmA-related"/>
</dbReference>
<evidence type="ECO:0000313" key="4">
    <source>
        <dbReference type="Proteomes" id="UP000281112"/>
    </source>
</evidence>
<keyword evidence="2" id="KW-0812">Transmembrane</keyword>
<organism evidence="3 4">
    <name type="scientific">Vibrio viridaestus</name>
    <dbReference type="NCBI Taxonomy" id="2487322"/>
    <lineage>
        <taxon>Bacteria</taxon>
        <taxon>Pseudomonadati</taxon>
        <taxon>Pseudomonadota</taxon>
        <taxon>Gammaproteobacteria</taxon>
        <taxon>Vibrionales</taxon>
        <taxon>Vibrionaceae</taxon>
        <taxon>Vibrio</taxon>
    </lineage>
</organism>
<evidence type="ECO:0000313" key="3">
    <source>
        <dbReference type="EMBL" id="RQW62727.1"/>
    </source>
</evidence>
<keyword evidence="2" id="KW-1133">Transmembrane helix</keyword>
<name>A0A3N9TER5_9VIBR</name>
<feature type="region of interest" description="Disordered" evidence="1">
    <location>
        <begin position="369"/>
        <end position="389"/>
    </location>
</feature>
<dbReference type="Gene3D" id="3.30.1330.60">
    <property type="entry name" value="OmpA-like domain"/>
    <property type="match status" value="1"/>
</dbReference>
<comment type="caution">
    <text evidence="3">The sequence shown here is derived from an EMBL/GenBank/DDBJ whole genome shotgun (WGS) entry which is preliminary data.</text>
</comment>
<keyword evidence="4" id="KW-1185">Reference proteome</keyword>
<proteinExistence type="predicted"/>
<dbReference type="AlphaFoldDB" id="A0A3N9TER5"/>
<dbReference type="GO" id="GO:0090313">
    <property type="term" value="P:regulation of protein targeting to membrane"/>
    <property type="evidence" value="ECO:0007669"/>
    <property type="project" value="TreeGrafter"/>
</dbReference>
<dbReference type="InterPro" id="IPR008023">
    <property type="entry name" value="DUF748"/>
</dbReference>
<evidence type="ECO:0000256" key="2">
    <source>
        <dbReference type="SAM" id="Phobius"/>
    </source>
</evidence>
<dbReference type="InterPro" id="IPR036737">
    <property type="entry name" value="OmpA-like_sf"/>
</dbReference>
<dbReference type="Proteomes" id="UP000281112">
    <property type="component" value="Unassembled WGS sequence"/>
</dbReference>
<evidence type="ECO:0000256" key="1">
    <source>
        <dbReference type="SAM" id="MobiDB-lite"/>
    </source>
</evidence>
<dbReference type="Pfam" id="PF05359">
    <property type="entry name" value="DUF748"/>
    <property type="match status" value="2"/>
</dbReference>
<dbReference type="GO" id="GO:0005886">
    <property type="term" value="C:plasma membrane"/>
    <property type="evidence" value="ECO:0007669"/>
    <property type="project" value="TreeGrafter"/>
</dbReference>
<dbReference type="PANTHER" id="PTHR30441:SF8">
    <property type="entry name" value="DUF748 DOMAIN-CONTAINING PROTEIN"/>
    <property type="match status" value="1"/>
</dbReference>
<feature type="region of interest" description="Disordered" evidence="1">
    <location>
        <begin position="604"/>
        <end position="628"/>
    </location>
</feature>
<dbReference type="EMBL" id="RJVQ01000005">
    <property type="protein sequence ID" value="RQW62727.1"/>
    <property type="molecule type" value="Genomic_DNA"/>
</dbReference>
<sequence length="1039" mass="114316">MIPIIKNGYARFKALPKLIRVLTYLLSTYTLFLLIVGVLVPQIAQKQIPQQLNKITGRNVSIGEVRINPFLLRGTLNKFNILSQDGKSTFISFEQFQIEPLFWKSVFTLTPTLDYAVLKQPVVNVSSNIDSQGNTRFSFQDIVDHIAQNSAEEPKQPESQTSEPFAFIAHSIQLVDGEISYSDKNKNVDFNYPNLDLAVDNINIGTQEARSDQSGSHNDFSLALGGSDNKLLTINGAFQLYPLDINGKFAFNQFDLTNVWPYIKDYVNGKLTKGILSVSSKFNVVEHNENINITTNSGELSVKQLTLKSANNAPAIYLDTFDINKVSMNLEEKQVSIASLVLDKLQVYGNLNKNGVDLASLYREPKSKVTSNTTAKSQSAKSQTEQNTIGTKGDDDIWLIKLATFKLSNSKVSLTDNAIANNVKWSLDPINVQVNHIQSDFQKPLDYTLSVGLYDNVNQGSKNTVGTITSDGNVNIQEQNVSSNIAISNIDLSDLQPYISPYVNIDLKKGLFSTKGKLSTSFDATQLIYQGDLGIESLHINDKLENQPFLTWADMNIDSLSYDQKGNTLNIGTVTFNKPYAKVLIDKNRNTNINDILNTKEQKATKTNSSTKASAKETKTAQSETTKEAQSSLKIAVHKVLVKNGSAYFSDLSLTPNFSSGINSINGQIDKLTSSAETTANVNLKGKIDQYAPITIKGDINPLLASPFLDLTLDVKGAELTSINPYSGTYAGYYIDKGQMSLTLKYLLQNNQLNGSNHVYIDQLKLGEPSNSKVATSLPVKLAIALLQDRNGVIDLGVNVSGNVNDPSFGIGSVILTAVKNIIVKAVTAPFSLLANLIGSDEDLNIIKFAPGSSALSTEEQNRLDQLFKALQQRPKLKLSIAGYVSQTQDAQALAETEVKNELQKLMGDEALPQTLTASQLPTEGDIIDALETLYENKVADDLSELRDSIEQKLTRDMPDKEISSEDVEKRLHITMYNQIVNAVDVPLQSLGSLAHQRASEVKNYLVNTKGIDPQRIFLVNSRPTEDTDKSEVSIELDN</sequence>
<feature type="transmembrane region" description="Helical" evidence="2">
    <location>
        <begin position="21"/>
        <end position="44"/>
    </location>
</feature>
<keyword evidence="2" id="KW-0472">Membrane</keyword>
<gene>
    <name evidence="3" type="ORF">EES38_13455</name>
</gene>
<reference evidence="3 4" key="1">
    <citation type="submission" date="2018-11" db="EMBL/GenBank/DDBJ databases">
        <title>Vibrio LJC006 sp. nov., isolated from seawater during the bloom of the enteromorpha.</title>
        <authorList>
            <person name="Liang J."/>
        </authorList>
    </citation>
    <scope>NUCLEOTIDE SEQUENCE [LARGE SCALE GENOMIC DNA]</scope>
    <source>
        <strain evidence="3 4">LJC006</strain>
    </source>
</reference>